<organism evidence="1 2">
    <name type="scientific">Jannaschia rubra</name>
    <dbReference type="NCBI Taxonomy" id="282197"/>
    <lineage>
        <taxon>Bacteria</taxon>
        <taxon>Pseudomonadati</taxon>
        <taxon>Pseudomonadota</taxon>
        <taxon>Alphaproteobacteria</taxon>
        <taxon>Rhodobacterales</taxon>
        <taxon>Roseobacteraceae</taxon>
        <taxon>Jannaschia</taxon>
    </lineage>
</organism>
<gene>
    <name evidence="1" type="ORF">JAN5088_00198</name>
</gene>
<keyword evidence="2" id="KW-1185">Reference proteome</keyword>
<evidence type="ECO:0000313" key="2">
    <source>
        <dbReference type="Proteomes" id="UP000048908"/>
    </source>
</evidence>
<sequence length="171" mass="17684">MPASVRTARAAAFLAAAVVIGGLVRHAVGPVAPITVHVSGDGAVQVAARVFDGANHVRTDDPHRATVQIVTFRRWQNLEGLSDVMALCGRACDGGADVVVLRRPAINGATRIVLIDLGAMGGGAALDVGRPLPPATLDCAMRAIEGAGSCDGISRKVAWRPRLWSPKPGRS</sequence>
<dbReference type="STRING" id="282197.SAMN04488517_101219"/>
<dbReference type="Proteomes" id="UP000048908">
    <property type="component" value="Unassembled WGS sequence"/>
</dbReference>
<dbReference type="OrthoDB" id="7659246at2"/>
<reference evidence="1 2" key="1">
    <citation type="submission" date="2015-07" db="EMBL/GenBank/DDBJ databases">
        <authorList>
            <person name="Noorani M."/>
        </authorList>
    </citation>
    <scope>NUCLEOTIDE SEQUENCE [LARGE SCALE GENOMIC DNA]</scope>
    <source>
        <strain evidence="1 2">CECT 5088</strain>
    </source>
</reference>
<dbReference type="AlphaFoldDB" id="A0A0M6XJR5"/>
<dbReference type="EMBL" id="CXPG01000009">
    <property type="protein sequence ID" value="CTQ31440.1"/>
    <property type="molecule type" value="Genomic_DNA"/>
</dbReference>
<proteinExistence type="predicted"/>
<name>A0A0M6XJR5_9RHOB</name>
<accession>A0A0M6XJR5</accession>
<dbReference type="RefSeq" id="WP_055680929.1">
    <property type="nucleotide sequence ID" value="NZ_CXPG01000009.1"/>
</dbReference>
<protein>
    <submittedName>
        <fullName evidence="1">Uncharacterized protein</fullName>
    </submittedName>
</protein>
<evidence type="ECO:0000313" key="1">
    <source>
        <dbReference type="EMBL" id="CTQ31440.1"/>
    </source>
</evidence>